<evidence type="ECO:0000313" key="9">
    <source>
        <dbReference type="EMBL" id="CAI3991283.1"/>
    </source>
</evidence>
<feature type="transmembrane region" description="Helical" evidence="7">
    <location>
        <begin position="290"/>
        <end position="312"/>
    </location>
</feature>
<feature type="transmembrane region" description="Helical" evidence="7">
    <location>
        <begin position="144"/>
        <end position="163"/>
    </location>
</feature>
<feature type="transmembrane region" description="Helical" evidence="7">
    <location>
        <begin position="347"/>
        <end position="370"/>
    </location>
</feature>
<dbReference type="PANTHER" id="PTHR23504:SF15">
    <property type="entry name" value="MAJOR FACILITATOR SUPERFAMILY (MFS) PROFILE DOMAIN-CONTAINING PROTEIN"/>
    <property type="match status" value="1"/>
</dbReference>
<protein>
    <submittedName>
        <fullName evidence="10">Protein ZINC INDUCED FACILITATOR 1</fullName>
    </submittedName>
</protein>
<feature type="transmembrane region" description="Helical" evidence="7">
    <location>
        <begin position="47"/>
        <end position="65"/>
    </location>
</feature>
<comment type="caution">
    <text evidence="9">The sequence shown here is derived from an EMBL/GenBank/DDBJ whole genome shotgun (WGS) entry which is preliminary data.</text>
</comment>
<keyword evidence="11" id="KW-1185">Reference proteome</keyword>
<dbReference type="InterPro" id="IPR011701">
    <property type="entry name" value="MFS"/>
</dbReference>
<evidence type="ECO:0000256" key="7">
    <source>
        <dbReference type="SAM" id="Phobius"/>
    </source>
</evidence>
<evidence type="ECO:0000256" key="3">
    <source>
        <dbReference type="ARBA" id="ARBA00022692"/>
    </source>
</evidence>
<evidence type="ECO:0000256" key="1">
    <source>
        <dbReference type="ARBA" id="ARBA00004141"/>
    </source>
</evidence>
<dbReference type="PROSITE" id="PS50850">
    <property type="entry name" value="MFS"/>
    <property type="match status" value="1"/>
</dbReference>
<feature type="transmembrane region" description="Helical" evidence="7">
    <location>
        <begin position="85"/>
        <end position="104"/>
    </location>
</feature>
<evidence type="ECO:0000256" key="5">
    <source>
        <dbReference type="ARBA" id="ARBA00023136"/>
    </source>
</evidence>
<dbReference type="GO" id="GO:0016020">
    <property type="term" value="C:membrane"/>
    <property type="evidence" value="ECO:0007669"/>
    <property type="project" value="UniProtKB-SubCell"/>
</dbReference>
<feature type="region of interest" description="Disordered" evidence="6">
    <location>
        <begin position="228"/>
        <end position="247"/>
    </location>
</feature>
<dbReference type="OrthoDB" id="2162143at2759"/>
<feature type="transmembrane region" description="Helical" evidence="7">
    <location>
        <begin position="324"/>
        <end position="341"/>
    </location>
</feature>
<feature type="transmembrane region" description="Helical" evidence="7">
    <location>
        <begin position="113"/>
        <end position="138"/>
    </location>
</feature>
<sequence>MVGVAFSPQWQGQRHAFPVTPLRPPRKLRPGTARWCKEGIAASNVKLWTLLTVSCLNLLSYTAMYPMTPKLMSRFAVHSDVGVGLVASSFALGRFCTTSLWPILSDYIGRKKVLFMALLGGAAGSALQGIAIACHWPFSAFLAVRGVAGMFSGIVPTVKAYIVDTFEAEEVPKVLAYREAAGTMAFILGPALGGFLAARIFAAPMFFSAFMSTWAAVLCLKVLPDPSGPRPQSVGLSSKTSSKTSSAKHAKPKPILAVPLFLFSFIWACTRTCFHSYFPLLLTRRFELPLTRLGAVLTGISFLVAIVQVCAFEFCRKRYGLERTMVLGTFMVISGLGNLVISPPDTTLPWLFASAALYGAGSALVSPALPASLIRYAPEGRTGAFMGIDSVIVNFGRIVAPSVFGLLLFSNYVGICLGPVKVVTVASAFAWLFVLVRR</sequence>
<keyword evidence="2" id="KW-0813">Transport</keyword>
<reference evidence="10 11" key="2">
    <citation type="submission" date="2024-05" db="EMBL/GenBank/DDBJ databases">
        <authorList>
            <person name="Chen Y."/>
            <person name="Shah S."/>
            <person name="Dougan E. K."/>
            <person name="Thang M."/>
            <person name="Chan C."/>
        </authorList>
    </citation>
    <scope>NUCLEOTIDE SEQUENCE [LARGE SCALE GENOMIC DNA]</scope>
</reference>
<dbReference type="EMBL" id="CAMXCT020001569">
    <property type="protein sequence ID" value="CAL1144658.1"/>
    <property type="molecule type" value="Genomic_DNA"/>
</dbReference>
<dbReference type="SUPFAM" id="SSF103473">
    <property type="entry name" value="MFS general substrate transporter"/>
    <property type="match status" value="1"/>
</dbReference>
<gene>
    <name evidence="9" type="ORF">C1SCF055_LOCUS18205</name>
</gene>
<dbReference type="Pfam" id="PF07690">
    <property type="entry name" value="MFS_1"/>
    <property type="match status" value="1"/>
</dbReference>
<feature type="domain" description="Major facilitator superfamily (MFS) profile" evidence="8">
    <location>
        <begin position="46"/>
        <end position="438"/>
    </location>
</feature>
<accession>A0A9P1CIG9</accession>
<comment type="subcellular location">
    <subcellularLocation>
        <location evidence="1">Membrane</location>
        <topology evidence="1">Multi-pass membrane protein</topology>
    </subcellularLocation>
</comment>
<feature type="transmembrane region" description="Helical" evidence="7">
    <location>
        <begin position="255"/>
        <end position="278"/>
    </location>
</feature>
<dbReference type="EMBL" id="CAMXCT010001569">
    <property type="protein sequence ID" value="CAI3991283.1"/>
    <property type="molecule type" value="Genomic_DNA"/>
</dbReference>
<dbReference type="InterPro" id="IPR020846">
    <property type="entry name" value="MFS_dom"/>
</dbReference>
<reference evidence="9" key="1">
    <citation type="submission" date="2022-10" db="EMBL/GenBank/DDBJ databases">
        <authorList>
            <person name="Chen Y."/>
            <person name="Dougan E. K."/>
            <person name="Chan C."/>
            <person name="Rhodes N."/>
            <person name="Thang M."/>
        </authorList>
    </citation>
    <scope>NUCLEOTIDE SEQUENCE</scope>
</reference>
<evidence type="ECO:0000256" key="2">
    <source>
        <dbReference type="ARBA" id="ARBA00022448"/>
    </source>
</evidence>
<keyword evidence="3 7" id="KW-0812">Transmembrane</keyword>
<organism evidence="9">
    <name type="scientific">Cladocopium goreaui</name>
    <dbReference type="NCBI Taxonomy" id="2562237"/>
    <lineage>
        <taxon>Eukaryota</taxon>
        <taxon>Sar</taxon>
        <taxon>Alveolata</taxon>
        <taxon>Dinophyceae</taxon>
        <taxon>Suessiales</taxon>
        <taxon>Symbiodiniaceae</taxon>
        <taxon>Cladocopium</taxon>
    </lineage>
</organism>
<evidence type="ECO:0000259" key="8">
    <source>
        <dbReference type="PROSITE" id="PS50850"/>
    </source>
</evidence>
<keyword evidence="4 7" id="KW-1133">Transmembrane helix</keyword>
<dbReference type="GO" id="GO:0022857">
    <property type="term" value="F:transmembrane transporter activity"/>
    <property type="evidence" value="ECO:0007669"/>
    <property type="project" value="InterPro"/>
</dbReference>
<dbReference type="InterPro" id="IPR001958">
    <property type="entry name" value="Tet-R_TetA/multi-R_MdtG-like"/>
</dbReference>
<name>A0A9P1CIG9_9DINO</name>
<evidence type="ECO:0000256" key="6">
    <source>
        <dbReference type="SAM" id="MobiDB-lite"/>
    </source>
</evidence>
<dbReference type="InterPro" id="IPR036259">
    <property type="entry name" value="MFS_trans_sf"/>
</dbReference>
<dbReference type="PANTHER" id="PTHR23504">
    <property type="entry name" value="MAJOR FACILITATOR SUPERFAMILY DOMAIN-CONTAINING PROTEIN 10"/>
    <property type="match status" value="1"/>
</dbReference>
<dbReference type="PRINTS" id="PR01035">
    <property type="entry name" value="TCRTETA"/>
</dbReference>
<feature type="transmembrane region" description="Helical" evidence="7">
    <location>
        <begin position="382"/>
        <end position="400"/>
    </location>
</feature>
<proteinExistence type="predicted"/>
<dbReference type="Gene3D" id="1.20.1250.20">
    <property type="entry name" value="MFS general substrate transporter like domains"/>
    <property type="match status" value="1"/>
</dbReference>
<dbReference type="EMBL" id="CAMXCT030001569">
    <property type="protein sequence ID" value="CAL4778595.1"/>
    <property type="molecule type" value="Genomic_DNA"/>
</dbReference>
<keyword evidence="5 7" id="KW-0472">Membrane</keyword>
<feature type="transmembrane region" description="Helical" evidence="7">
    <location>
        <begin position="412"/>
        <end position="436"/>
    </location>
</feature>
<evidence type="ECO:0000256" key="4">
    <source>
        <dbReference type="ARBA" id="ARBA00022989"/>
    </source>
</evidence>
<dbReference type="Proteomes" id="UP001152797">
    <property type="component" value="Unassembled WGS sequence"/>
</dbReference>
<evidence type="ECO:0000313" key="10">
    <source>
        <dbReference type="EMBL" id="CAL4778595.1"/>
    </source>
</evidence>
<evidence type="ECO:0000313" key="11">
    <source>
        <dbReference type="Proteomes" id="UP001152797"/>
    </source>
</evidence>
<feature type="transmembrane region" description="Helical" evidence="7">
    <location>
        <begin position="175"/>
        <end position="195"/>
    </location>
</feature>
<dbReference type="AlphaFoldDB" id="A0A9P1CIG9"/>